<keyword evidence="2" id="KW-1185">Reference proteome</keyword>
<accession>A0A495J5R8</accession>
<evidence type="ECO:0000313" key="1">
    <source>
        <dbReference type="EMBL" id="RKR84071.1"/>
    </source>
</evidence>
<dbReference type="RefSeq" id="WP_121199498.1">
    <property type="nucleotide sequence ID" value="NZ_RBKU01000001.1"/>
</dbReference>
<comment type="caution">
    <text evidence="1">The sequence shown here is derived from an EMBL/GenBank/DDBJ whole genome shotgun (WGS) entry which is preliminary data.</text>
</comment>
<proteinExistence type="predicted"/>
<dbReference type="EMBL" id="RBKU01000001">
    <property type="protein sequence ID" value="RKR84071.1"/>
    <property type="molecule type" value="Genomic_DNA"/>
</dbReference>
<protein>
    <submittedName>
        <fullName evidence="1">Nucleotidyltransferase AbiEii toxin of type IV toxin-antitoxin system</fullName>
    </submittedName>
</protein>
<evidence type="ECO:0000313" key="2">
    <source>
        <dbReference type="Proteomes" id="UP000268007"/>
    </source>
</evidence>
<dbReference type="Proteomes" id="UP000268007">
    <property type="component" value="Unassembled WGS sequence"/>
</dbReference>
<dbReference type="Gene3D" id="3.10.450.620">
    <property type="entry name" value="JHP933, nucleotidyltransferase-like core domain"/>
    <property type="match status" value="1"/>
</dbReference>
<organism evidence="1 2">
    <name type="scientific">Mucilaginibacter gracilis</name>
    <dbReference type="NCBI Taxonomy" id="423350"/>
    <lineage>
        <taxon>Bacteria</taxon>
        <taxon>Pseudomonadati</taxon>
        <taxon>Bacteroidota</taxon>
        <taxon>Sphingobacteriia</taxon>
        <taxon>Sphingobacteriales</taxon>
        <taxon>Sphingobacteriaceae</taxon>
        <taxon>Mucilaginibacter</taxon>
    </lineage>
</organism>
<gene>
    <name evidence="1" type="ORF">BDD43_4295</name>
</gene>
<dbReference type="OrthoDB" id="9780929at2"/>
<dbReference type="GO" id="GO:0016740">
    <property type="term" value="F:transferase activity"/>
    <property type="evidence" value="ECO:0007669"/>
    <property type="project" value="UniProtKB-KW"/>
</dbReference>
<sequence>MIGWLKLTDAQRKTSIDQASLASGIGTKAIEKDWWVTLTLKALFATEYADSLIFKGGTSLSKCWKLIERFSEDIDIALDPKVVGMEYADNPSRGYLGNLKKRGCKFTSTLLKDALEQQFQKIGIPEGTLTIIPEDVEPTMTDKDPQTLFVRYISLYDPNPYLADEVKIEVGIRSKLEPYSKVAIHSILNEVYPNEAYSEEPILVQSVEPHKTFLQKAFLLHEEFKKPDPAKIRTGRMSRHFYDLERMMDSATGKKALESKELYLNIIAHREKYNTMKGLDYATLQTQTIDFTPPDDLMAAYQSDYATMREQMIYGDSLEPVQLFDRIKELLERFRGIHF</sequence>
<keyword evidence="1" id="KW-0808">Transferase</keyword>
<dbReference type="AlphaFoldDB" id="A0A495J5R8"/>
<dbReference type="InterPro" id="IPR014942">
    <property type="entry name" value="AbiEii"/>
</dbReference>
<name>A0A495J5R8_9SPHI</name>
<reference evidence="1 2" key="1">
    <citation type="submission" date="2018-10" db="EMBL/GenBank/DDBJ databases">
        <title>Genomic Encyclopedia of Archaeal and Bacterial Type Strains, Phase II (KMG-II): from individual species to whole genera.</title>
        <authorList>
            <person name="Goeker M."/>
        </authorList>
    </citation>
    <scope>NUCLEOTIDE SEQUENCE [LARGE SCALE GENOMIC DNA]</scope>
    <source>
        <strain evidence="1 2">DSM 18602</strain>
    </source>
</reference>
<dbReference type="Pfam" id="PF08843">
    <property type="entry name" value="AbiEii"/>
    <property type="match status" value="1"/>
</dbReference>